<proteinExistence type="predicted"/>
<accession>Q8GVI9</accession>
<dbReference type="PANTHER" id="PTHR24298:SF800">
    <property type="entry name" value="CYTOCHROME P450 89A2-RELATED"/>
    <property type="match status" value="1"/>
</dbReference>
<gene>
    <name evidence="7" type="primary">OSJNBa0066B06.123</name>
</gene>
<dbReference type="GO" id="GO:0016705">
    <property type="term" value="F:oxidoreductase activity, acting on paired donors, with incorporation or reduction of molecular oxygen"/>
    <property type="evidence" value="ECO:0007669"/>
    <property type="project" value="InterPro"/>
</dbReference>
<dbReference type="InterPro" id="IPR036396">
    <property type="entry name" value="Cyt_P450_sf"/>
</dbReference>
<evidence type="ECO:0000256" key="3">
    <source>
        <dbReference type="ARBA" id="ARBA00022723"/>
    </source>
</evidence>
<reference evidence="8" key="2">
    <citation type="journal article" date="2008" name="Nucleic Acids Res.">
        <title>The rice annotation project database (RAP-DB): 2008 update.</title>
        <authorList>
            <consortium name="The rice annotation project (RAP)"/>
        </authorList>
    </citation>
    <scope>GENOME REANNOTATION</scope>
    <source>
        <strain evidence="8">cv. Nipponbare</strain>
    </source>
</reference>
<dbReference type="PANTHER" id="PTHR24298">
    <property type="entry name" value="FLAVONOID 3'-MONOOXYGENASE-RELATED"/>
    <property type="match status" value="1"/>
</dbReference>
<dbReference type="Proteomes" id="UP000000763">
    <property type="component" value="Chromosome 7"/>
</dbReference>
<keyword evidence="3" id="KW-0479">Metal-binding</keyword>
<organism evidence="7 8">
    <name type="scientific">Oryza sativa subsp. japonica</name>
    <name type="common">Rice</name>
    <dbReference type="NCBI Taxonomy" id="39947"/>
    <lineage>
        <taxon>Eukaryota</taxon>
        <taxon>Viridiplantae</taxon>
        <taxon>Streptophyta</taxon>
        <taxon>Embryophyta</taxon>
        <taxon>Tracheophyta</taxon>
        <taxon>Spermatophyta</taxon>
        <taxon>Magnoliopsida</taxon>
        <taxon>Liliopsida</taxon>
        <taxon>Poales</taxon>
        <taxon>Poaceae</taxon>
        <taxon>BOP clade</taxon>
        <taxon>Oryzoideae</taxon>
        <taxon>Oryzeae</taxon>
        <taxon>Oryzinae</taxon>
        <taxon>Oryza</taxon>
        <taxon>Oryza sativa</taxon>
    </lineage>
</organism>
<evidence type="ECO:0000256" key="1">
    <source>
        <dbReference type="ARBA" id="ARBA00004167"/>
    </source>
</evidence>
<evidence type="ECO:0000256" key="2">
    <source>
        <dbReference type="ARBA" id="ARBA00022692"/>
    </source>
</evidence>
<dbReference type="SUPFAM" id="SSF48264">
    <property type="entry name" value="Cytochrome P450"/>
    <property type="match status" value="1"/>
</dbReference>
<dbReference type="Gene3D" id="1.10.630.10">
    <property type="entry name" value="Cytochrome P450"/>
    <property type="match status" value="1"/>
</dbReference>
<dbReference type="GO" id="GO:0005506">
    <property type="term" value="F:iron ion binding"/>
    <property type="evidence" value="ECO:0007669"/>
    <property type="project" value="InterPro"/>
</dbReference>
<keyword evidence="5" id="KW-0472">Membrane</keyword>
<dbReference type="InterPro" id="IPR051103">
    <property type="entry name" value="Plant_metabolite_P450s"/>
</dbReference>
<protein>
    <submittedName>
        <fullName evidence="7">Cytochrome P450-like protein</fullName>
    </submittedName>
</protein>
<dbReference type="GO" id="GO:0004497">
    <property type="term" value="F:monooxygenase activity"/>
    <property type="evidence" value="ECO:0007669"/>
    <property type="project" value="InterPro"/>
</dbReference>
<evidence type="ECO:0000256" key="4">
    <source>
        <dbReference type="ARBA" id="ARBA00022989"/>
    </source>
</evidence>
<dbReference type="GO" id="GO:0020037">
    <property type="term" value="F:heme binding"/>
    <property type="evidence" value="ECO:0007669"/>
    <property type="project" value="InterPro"/>
</dbReference>
<dbReference type="EMBL" id="AP005168">
    <property type="protein sequence ID" value="BAC45175.1"/>
    <property type="molecule type" value="Genomic_DNA"/>
</dbReference>
<sequence length="319" mass="34672">MVESTKLPWKSSKLHSVLLSQEAAGRRQMRARRAGEPGRTPLPPPRSPAVSPPRLWWQRHAERPARGEATGRAGGDDRGVRGGGGSSSWCQPKRGEWRPAEERADEGDGRVDASGKGGKRRLTLSPATFVSACTATEDEGGWIHASAAPVSSAATAPGGVGTAVTMALTRRTTGERGGGWSARRASVAADRRRVRELFLPLINACREYETRRREENKETMLEHSYVDTLLDTNLPDDGNHVLADDEIIKLCSEFLNTGTDTTSTALQCIMAKMEGGHRDEVEFAEVREQRSLVEKPSFVGRPISTIVPDAIKIGAKNDL</sequence>
<evidence type="ECO:0000313" key="8">
    <source>
        <dbReference type="Proteomes" id="UP000000763"/>
    </source>
</evidence>
<keyword evidence="4" id="KW-1133">Transmembrane helix</keyword>
<comment type="subcellular location">
    <subcellularLocation>
        <location evidence="1">Membrane</location>
        <topology evidence="1">Single-pass membrane protein</topology>
    </subcellularLocation>
</comment>
<feature type="compositionally biased region" description="Basic and acidic residues" evidence="6">
    <location>
        <begin position="93"/>
        <end position="113"/>
    </location>
</feature>
<evidence type="ECO:0000256" key="6">
    <source>
        <dbReference type="SAM" id="MobiDB-lite"/>
    </source>
</evidence>
<name>Q8GVI9_ORYSJ</name>
<keyword evidence="2" id="KW-0812">Transmembrane</keyword>
<dbReference type="GO" id="GO:0016020">
    <property type="term" value="C:membrane"/>
    <property type="evidence" value="ECO:0007669"/>
    <property type="project" value="UniProtKB-SubCell"/>
</dbReference>
<reference evidence="8" key="1">
    <citation type="journal article" date="2005" name="Nature">
        <title>The map-based sequence of the rice genome.</title>
        <authorList>
            <consortium name="International rice genome sequencing project (IRGSP)"/>
            <person name="Matsumoto T."/>
            <person name="Wu J."/>
            <person name="Kanamori H."/>
            <person name="Katayose Y."/>
            <person name="Fujisawa M."/>
            <person name="Namiki N."/>
            <person name="Mizuno H."/>
            <person name="Yamamoto K."/>
            <person name="Antonio B.A."/>
            <person name="Baba T."/>
            <person name="Sakata K."/>
            <person name="Nagamura Y."/>
            <person name="Aoki H."/>
            <person name="Arikawa K."/>
            <person name="Arita K."/>
            <person name="Bito T."/>
            <person name="Chiden Y."/>
            <person name="Fujitsuka N."/>
            <person name="Fukunaka R."/>
            <person name="Hamada M."/>
            <person name="Harada C."/>
            <person name="Hayashi A."/>
            <person name="Hijishita S."/>
            <person name="Honda M."/>
            <person name="Hosokawa S."/>
            <person name="Ichikawa Y."/>
            <person name="Idonuma A."/>
            <person name="Iijima M."/>
            <person name="Ikeda M."/>
            <person name="Ikeno M."/>
            <person name="Ito K."/>
            <person name="Ito S."/>
            <person name="Ito T."/>
            <person name="Ito Y."/>
            <person name="Ito Y."/>
            <person name="Iwabuchi A."/>
            <person name="Kamiya K."/>
            <person name="Karasawa W."/>
            <person name="Kurita K."/>
            <person name="Katagiri S."/>
            <person name="Kikuta A."/>
            <person name="Kobayashi H."/>
            <person name="Kobayashi N."/>
            <person name="Machita K."/>
            <person name="Maehara T."/>
            <person name="Masukawa M."/>
            <person name="Mizubayashi T."/>
            <person name="Mukai Y."/>
            <person name="Nagasaki H."/>
            <person name="Nagata Y."/>
            <person name="Naito S."/>
            <person name="Nakashima M."/>
            <person name="Nakama Y."/>
            <person name="Nakamichi Y."/>
            <person name="Nakamura M."/>
            <person name="Meguro A."/>
            <person name="Negishi M."/>
            <person name="Ohta I."/>
            <person name="Ohta T."/>
            <person name="Okamoto M."/>
            <person name="Ono N."/>
            <person name="Saji S."/>
            <person name="Sakaguchi M."/>
            <person name="Sakai K."/>
            <person name="Shibata M."/>
            <person name="Shimokawa T."/>
            <person name="Song J."/>
            <person name="Takazaki Y."/>
            <person name="Terasawa K."/>
            <person name="Tsugane M."/>
            <person name="Tsuji K."/>
            <person name="Ueda S."/>
            <person name="Waki K."/>
            <person name="Yamagata H."/>
            <person name="Yamamoto M."/>
            <person name="Yamamoto S."/>
            <person name="Yamane H."/>
            <person name="Yoshiki S."/>
            <person name="Yoshihara R."/>
            <person name="Yukawa K."/>
            <person name="Zhong H."/>
            <person name="Yano M."/>
            <person name="Yuan Q."/>
            <person name="Ouyang S."/>
            <person name="Liu J."/>
            <person name="Jones K.M."/>
            <person name="Gansberger K."/>
            <person name="Moffat K."/>
            <person name="Hill J."/>
            <person name="Bera J."/>
            <person name="Fadrosh D."/>
            <person name="Jin S."/>
            <person name="Johri S."/>
            <person name="Kim M."/>
            <person name="Overton L."/>
            <person name="Reardon M."/>
            <person name="Tsitrin T."/>
            <person name="Vuong H."/>
            <person name="Weaver B."/>
            <person name="Ciecko A."/>
            <person name="Tallon L."/>
            <person name="Jackson J."/>
            <person name="Pai G."/>
            <person name="Aken S.V."/>
            <person name="Utterback T."/>
            <person name="Reidmuller S."/>
            <person name="Feldblyum T."/>
            <person name="Hsiao J."/>
            <person name="Zismann V."/>
            <person name="Iobst S."/>
            <person name="de Vazeille A.R."/>
            <person name="Buell C.R."/>
            <person name="Ying K."/>
            <person name="Li Y."/>
            <person name="Lu T."/>
            <person name="Huang Y."/>
            <person name="Zhao Q."/>
            <person name="Feng Q."/>
            <person name="Zhang L."/>
            <person name="Zhu J."/>
            <person name="Weng Q."/>
            <person name="Mu J."/>
            <person name="Lu Y."/>
            <person name="Fan D."/>
            <person name="Liu Y."/>
            <person name="Guan J."/>
            <person name="Zhang Y."/>
            <person name="Yu S."/>
            <person name="Liu X."/>
            <person name="Zhang Y."/>
            <person name="Hong G."/>
            <person name="Han B."/>
            <person name="Choisne N."/>
            <person name="Demange N."/>
            <person name="Orjeda G."/>
            <person name="Samain S."/>
            <person name="Cattolico L."/>
            <person name="Pelletier E."/>
            <person name="Couloux A."/>
            <person name="Segurens B."/>
            <person name="Wincker P."/>
            <person name="D'Hont A."/>
            <person name="Scarpelli C."/>
            <person name="Weissenbach J."/>
            <person name="Salanoubat M."/>
            <person name="Quetier F."/>
            <person name="Yu Y."/>
            <person name="Kim H.R."/>
            <person name="Rambo T."/>
            <person name="Currie J."/>
            <person name="Collura K."/>
            <person name="Luo M."/>
            <person name="Yang T."/>
            <person name="Ammiraju J.S.S."/>
            <person name="Engler F."/>
            <person name="Soderlund C."/>
            <person name="Wing R.A."/>
            <person name="Palmer L.E."/>
            <person name="de la Bastide M."/>
            <person name="Spiegel L."/>
            <person name="Nascimento L."/>
            <person name="Zutavern T."/>
            <person name="O'Shaughnessy A."/>
            <person name="Dike S."/>
            <person name="Dedhia N."/>
            <person name="Preston R."/>
            <person name="Balija V."/>
            <person name="McCombie W.R."/>
            <person name="Chow T."/>
            <person name="Chen H."/>
            <person name="Chung M."/>
            <person name="Chen C."/>
            <person name="Shaw J."/>
            <person name="Wu H."/>
            <person name="Hsiao K."/>
            <person name="Chao Y."/>
            <person name="Chu M."/>
            <person name="Cheng C."/>
            <person name="Hour A."/>
            <person name="Lee P."/>
            <person name="Lin S."/>
            <person name="Lin Y."/>
            <person name="Liou J."/>
            <person name="Liu S."/>
            <person name="Hsing Y."/>
            <person name="Raghuvanshi S."/>
            <person name="Mohanty A."/>
            <person name="Bharti A.K."/>
            <person name="Gaur A."/>
            <person name="Gupta V."/>
            <person name="Kumar D."/>
            <person name="Ravi V."/>
            <person name="Vij S."/>
            <person name="Kapur A."/>
            <person name="Khurana P."/>
            <person name="Khurana P."/>
            <person name="Khurana J.P."/>
            <person name="Tyagi A.K."/>
            <person name="Gaikwad K."/>
            <person name="Singh A."/>
            <person name="Dalal V."/>
            <person name="Srivastava S."/>
            <person name="Dixit A."/>
            <person name="Pal A.K."/>
            <person name="Ghazi I.A."/>
            <person name="Yadav M."/>
            <person name="Pandit A."/>
            <person name="Bhargava A."/>
            <person name="Sureshbabu K."/>
            <person name="Batra K."/>
            <person name="Sharma T.R."/>
            <person name="Mohapatra T."/>
            <person name="Singh N.K."/>
            <person name="Messing J."/>
            <person name="Nelson A.B."/>
            <person name="Fuks G."/>
            <person name="Kavchok S."/>
            <person name="Keizer G."/>
            <person name="Linton E."/>
            <person name="Llaca V."/>
            <person name="Song R."/>
            <person name="Tanyolac B."/>
            <person name="Young S."/>
            <person name="Ho-Il K."/>
            <person name="Hahn J.H."/>
            <person name="Sangsakoo G."/>
            <person name="Vanavichit A."/>
            <person name="de Mattos Luiz.A.T."/>
            <person name="Zimmer P.D."/>
            <person name="Malone G."/>
            <person name="Dellagostin O."/>
            <person name="de Oliveira A.C."/>
            <person name="Bevan M."/>
            <person name="Bancroft I."/>
            <person name="Minx P."/>
            <person name="Cordum H."/>
            <person name="Wilson R."/>
            <person name="Cheng Z."/>
            <person name="Jin W."/>
            <person name="Jiang J."/>
            <person name="Leong S.A."/>
            <person name="Iwama H."/>
            <person name="Gojobori T."/>
            <person name="Itoh T."/>
            <person name="Niimura Y."/>
            <person name="Fujii Y."/>
            <person name="Habara T."/>
            <person name="Sakai H."/>
            <person name="Sato Y."/>
            <person name="Wilson G."/>
            <person name="Kumar K."/>
            <person name="McCouch S."/>
            <person name="Juretic N."/>
            <person name="Hoen D."/>
            <person name="Wright S."/>
            <person name="Bruskiewich R."/>
            <person name="Bureau T."/>
            <person name="Miyao A."/>
            <person name="Hirochika H."/>
            <person name="Nishikawa T."/>
            <person name="Kadowaki K."/>
            <person name="Sugiura M."/>
            <person name="Burr B."/>
            <person name="Sasaki T."/>
        </authorList>
    </citation>
    <scope>NUCLEOTIDE SEQUENCE [LARGE SCALE GENOMIC DNA]</scope>
    <source>
        <strain evidence="8">cv. Nipponbare</strain>
    </source>
</reference>
<dbReference type="AlphaFoldDB" id="Q8GVI9"/>
<evidence type="ECO:0000256" key="5">
    <source>
        <dbReference type="ARBA" id="ARBA00023136"/>
    </source>
</evidence>
<feature type="region of interest" description="Disordered" evidence="6">
    <location>
        <begin position="1"/>
        <end position="119"/>
    </location>
</feature>
<feature type="compositionally biased region" description="Pro residues" evidence="6">
    <location>
        <begin position="40"/>
        <end position="51"/>
    </location>
</feature>
<evidence type="ECO:0000313" key="7">
    <source>
        <dbReference type="EMBL" id="BAC45175.1"/>
    </source>
</evidence>